<organism evidence="8 9">
    <name type="scientific">Crystallibacter crystallopoietes</name>
    <dbReference type="NCBI Taxonomy" id="37928"/>
    <lineage>
        <taxon>Bacteria</taxon>
        <taxon>Bacillati</taxon>
        <taxon>Actinomycetota</taxon>
        <taxon>Actinomycetes</taxon>
        <taxon>Micrococcales</taxon>
        <taxon>Micrococcaceae</taxon>
        <taxon>Crystallibacter</taxon>
    </lineage>
</organism>
<dbReference type="PANTHER" id="PTHR43523:SF2">
    <property type="entry name" value="GLUCOSE-1-PHOSPHATE ADENYLYLTRANSFERASE"/>
    <property type="match status" value="1"/>
</dbReference>
<dbReference type="Gene3D" id="3.90.550.10">
    <property type="entry name" value="Spore Coat Polysaccharide Biosynthesis Protein SpsA, Chain A"/>
    <property type="match status" value="1"/>
</dbReference>
<dbReference type="CDD" id="cd04651">
    <property type="entry name" value="LbH_G1P_AT_C"/>
    <property type="match status" value="1"/>
</dbReference>
<evidence type="ECO:0000259" key="6">
    <source>
        <dbReference type="Pfam" id="PF00483"/>
    </source>
</evidence>
<dbReference type="AlphaFoldDB" id="A0A1H1B441"/>
<comment type="similarity">
    <text evidence="1">Belongs to the bacterial/plant glucose-1-phosphate adenylyltransferase family.</text>
</comment>
<feature type="compositionally biased region" description="Polar residues" evidence="5">
    <location>
        <begin position="397"/>
        <end position="406"/>
    </location>
</feature>
<feature type="region of interest" description="Disordered" evidence="5">
    <location>
        <begin position="375"/>
        <end position="406"/>
    </location>
</feature>
<keyword evidence="2 8" id="KW-0808">Transferase</keyword>
<keyword evidence="3 8" id="KW-0548">Nucleotidyltransferase</keyword>
<dbReference type="SUPFAM" id="SSF51161">
    <property type="entry name" value="Trimeric LpxA-like enzymes"/>
    <property type="match status" value="1"/>
</dbReference>
<gene>
    <name evidence="8" type="ORF">SAMN04489742_1231</name>
</gene>
<dbReference type="STRING" id="37928.SAMN04489742_1231"/>
<name>A0A1H1B441_9MICC</name>
<keyword evidence="4" id="KW-0320">Glycogen biosynthesis</keyword>
<feature type="domain" description="Nucleotidyl transferase" evidence="6">
    <location>
        <begin position="8"/>
        <end position="258"/>
    </location>
</feature>
<dbReference type="CDD" id="cd02508">
    <property type="entry name" value="ADP_Glucose_PP"/>
    <property type="match status" value="1"/>
</dbReference>
<dbReference type="OrthoDB" id="9801810at2"/>
<dbReference type="EMBL" id="FNKH01000002">
    <property type="protein sequence ID" value="SDQ46680.1"/>
    <property type="molecule type" value="Genomic_DNA"/>
</dbReference>
<dbReference type="Gene3D" id="2.160.10.10">
    <property type="entry name" value="Hexapeptide repeat proteins"/>
    <property type="match status" value="1"/>
</dbReference>
<evidence type="ECO:0000313" key="8">
    <source>
        <dbReference type="EMBL" id="SDQ46680.1"/>
    </source>
</evidence>
<dbReference type="Proteomes" id="UP000181917">
    <property type="component" value="Unassembled WGS sequence"/>
</dbReference>
<dbReference type="InterPro" id="IPR011831">
    <property type="entry name" value="ADP-Glc_PPase"/>
</dbReference>
<dbReference type="GO" id="GO:0005978">
    <property type="term" value="P:glycogen biosynthetic process"/>
    <property type="evidence" value="ECO:0007669"/>
    <property type="project" value="UniProtKB-KW"/>
</dbReference>
<dbReference type="RefSeq" id="WP_083339609.1">
    <property type="nucleotide sequence ID" value="NZ_CP018863.1"/>
</dbReference>
<proteinExistence type="inferred from homology"/>
<dbReference type="InterPro" id="IPR011004">
    <property type="entry name" value="Trimer_LpxA-like_sf"/>
</dbReference>
<dbReference type="InterPro" id="IPR056818">
    <property type="entry name" value="GlmU/GlgC-like_hexapep"/>
</dbReference>
<sequence>MKRPSILAIILAGGAGGRLGVLTDQRSKPSVPFGSHYRLIDIPLSNLKHSHISDVWIVEQYLPYSLNDHIANGRPWDLDRTHGGLQILPPYQGADGEGFAEGNADALYRQAKLIRDFDPDLVLVLSADHLYRLDFRDLVDTHLQAGAAMTMVTTEIDGDASRYGVVQVDDGRVNGFDYKPKEPQGKLVAAEVFLYDAQVLLDTMDLLADSEAGLQDYGDSLVPHLVEKAVVAEHRLDGYWRDLGTVPSYWEAHMELLDGGGFNLHNPGWPVLTASPQLMPAFIAAGARIEDSLIAAGAAVHGTVQRSVIGPGAVVEEGAVVADSVLLHNVRVGRDAQLVRVIADDGVVVGRNAKIGDDGDIAVLGARSQVPANLSVAAGTELEPDSDTSDADGSTDQPGNGTSASK</sequence>
<evidence type="ECO:0000256" key="4">
    <source>
        <dbReference type="ARBA" id="ARBA00023056"/>
    </source>
</evidence>
<evidence type="ECO:0000256" key="5">
    <source>
        <dbReference type="SAM" id="MobiDB-lite"/>
    </source>
</evidence>
<accession>A0A1H1B441</accession>
<evidence type="ECO:0000259" key="7">
    <source>
        <dbReference type="Pfam" id="PF24894"/>
    </source>
</evidence>
<dbReference type="Pfam" id="PF00483">
    <property type="entry name" value="NTP_transferase"/>
    <property type="match status" value="1"/>
</dbReference>
<dbReference type="PANTHER" id="PTHR43523">
    <property type="entry name" value="GLUCOSE-1-PHOSPHATE ADENYLYLTRANSFERASE-RELATED"/>
    <property type="match status" value="1"/>
</dbReference>
<evidence type="ECO:0000313" key="9">
    <source>
        <dbReference type="Proteomes" id="UP000181917"/>
    </source>
</evidence>
<dbReference type="InterPro" id="IPR005835">
    <property type="entry name" value="NTP_transferase_dom"/>
</dbReference>
<protein>
    <submittedName>
        <fullName evidence="8">Glucose-1-phosphate adenylyltransferase</fullName>
    </submittedName>
</protein>
<dbReference type="Pfam" id="PF24894">
    <property type="entry name" value="Hexapep_GlmU"/>
    <property type="match status" value="1"/>
</dbReference>
<feature type="domain" description="Glucose-1-phosphate adenylyltransferase/Bifunctional protein GlmU-like C-terminal hexapeptide" evidence="7">
    <location>
        <begin position="288"/>
        <end position="358"/>
    </location>
</feature>
<dbReference type="SUPFAM" id="SSF53448">
    <property type="entry name" value="Nucleotide-diphospho-sugar transferases"/>
    <property type="match status" value="1"/>
</dbReference>
<evidence type="ECO:0000256" key="2">
    <source>
        <dbReference type="ARBA" id="ARBA00022679"/>
    </source>
</evidence>
<evidence type="ECO:0000256" key="1">
    <source>
        <dbReference type="ARBA" id="ARBA00010443"/>
    </source>
</evidence>
<dbReference type="GO" id="GO:0008878">
    <property type="term" value="F:glucose-1-phosphate adenylyltransferase activity"/>
    <property type="evidence" value="ECO:0007669"/>
    <property type="project" value="InterPro"/>
</dbReference>
<dbReference type="InterPro" id="IPR029044">
    <property type="entry name" value="Nucleotide-diphossugar_trans"/>
</dbReference>
<reference evidence="8 9" key="1">
    <citation type="submission" date="2016-10" db="EMBL/GenBank/DDBJ databases">
        <authorList>
            <person name="de Groot N.N."/>
        </authorList>
    </citation>
    <scope>NUCLEOTIDE SEQUENCE [LARGE SCALE GENOMIC DNA]</scope>
    <source>
        <strain evidence="8 9">DSM 20117</strain>
    </source>
</reference>
<evidence type="ECO:0000256" key="3">
    <source>
        <dbReference type="ARBA" id="ARBA00022695"/>
    </source>
</evidence>
<keyword evidence="9" id="KW-1185">Reference proteome</keyword>